<name>T0HIY7_9SPHN</name>
<reference evidence="1 2" key="1">
    <citation type="journal article" date="2013" name="Genome Announc.">
        <title>Genome Sequence of Novosphingobium lindaniclasticum LE124T, Isolated from a Hexachlorocyclohexane Dumpsite.</title>
        <authorList>
            <person name="Saxena A."/>
            <person name="Nayyar N."/>
            <person name="Sangwan N."/>
            <person name="Kumari R."/>
            <person name="Khurana J.P."/>
            <person name="Lal R."/>
        </authorList>
    </citation>
    <scope>NUCLEOTIDE SEQUENCE [LARGE SCALE GENOMIC DNA]</scope>
    <source>
        <strain evidence="1 2">LE124</strain>
    </source>
</reference>
<accession>T0HIY7</accession>
<proteinExistence type="predicted"/>
<protein>
    <submittedName>
        <fullName evidence="1">Uncharacterized protein</fullName>
    </submittedName>
</protein>
<organism evidence="1 2">
    <name type="scientific">Novosphingobium lindaniclasticum LE124</name>
    <dbReference type="NCBI Taxonomy" id="1096930"/>
    <lineage>
        <taxon>Bacteria</taxon>
        <taxon>Pseudomonadati</taxon>
        <taxon>Pseudomonadota</taxon>
        <taxon>Alphaproteobacteria</taxon>
        <taxon>Sphingomonadales</taxon>
        <taxon>Sphingomonadaceae</taxon>
        <taxon>Novosphingobium</taxon>
    </lineage>
</organism>
<evidence type="ECO:0000313" key="1">
    <source>
        <dbReference type="EMBL" id="EQB16286.1"/>
    </source>
</evidence>
<comment type="caution">
    <text evidence="1">The sequence shown here is derived from an EMBL/GenBank/DDBJ whole genome shotgun (WGS) entry which is preliminary data.</text>
</comment>
<gene>
    <name evidence="1" type="ORF">L284_09715</name>
</gene>
<dbReference type="AlphaFoldDB" id="T0HIY7"/>
<evidence type="ECO:0000313" key="2">
    <source>
        <dbReference type="Proteomes" id="UP000015527"/>
    </source>
</evidence>
<keyword evidence="2" id="KW-1185">Reference proteome</keyword>
<sequence>MQTAIREADHVGDLQPKVIVYYDADMEGVLCYGPVER</sequence>
<dbReference type="Proteomes" id="UP000015527">
    <property type="component" value="Unassembled WGS sequence"/>
</dbReference>
<dbReference type="EMBL" id="ATHL01000071">
    <property type="protein sequence ID" value="EQB16286.1"/>
    <property type="molecule type" value="Genomic_DNA"/>
</dbReference>